<dbReference type="Gene3D" id="3.30.230.10">
    <property type="match status" value="1"/>
</dbReference>
<dbReference type="InterPro" id="IPR020574">
    <property type="entry name" value="Ribosomal_uS9_CS"/>
</dbReference>
<dbReference type="InterPro" id="IPR014721">
    <property type="entry name" value="Ribsml_uS5_D2-typ_fold_subgr"/>
</dbReference>
<dbReference type="EMBL" id="BLLK01000019">
    <property type="protein sequence ID" value="GFH44173.1"/>
    <property type="molecule type" value="Genomic_DNA"/>
</dbReference>
<dbReference type="NCBIfam" id="NF001099">
    <property type="entry name" value="PRK00132.1"/>
    <property type="match status" value="1"/>
</dbReference>
<evidence type="ECO:0000256" key="6">
    <source>
        <dbReference type="SAM" id="MobiDB-lite"/>
    </source>
</evidence>
<sequence length="252" mass="28890">MFKSLVSGSKPAAALSTFSSRPFSSRPQKNKQQRFPNPRLRTHAISFMDGDYSDFNDKAHEEDAFAADEEWELAPMNDDQEDEEYLARKQAEQEALKYQQEEDAKRQRWIENAKPPVREVEIDERGRAYGRGGRKTSTARVWIQPGLGTVTVNNREFLDYFSRETDREIILSPFVATNTCGKFDVVVSVEGGGVTGKAGAIRHGIARALEKYNPDYRPPMKRLGFMTRDSRMVERKKIGLKKARKAPQWVRR</sequence>
<dbReference type="GO" id="GO:0009507">
    <property type="term" value="C:chloroplast"/>
    <property type="evidence" value="ECO:0007669"/>
    <property type="project" value="UniProtKB-SubCell"/>
</dbReference>
<keyword evidence="3 5" id="KW-0689">Ribosomal protein</keyword>
<accession>A0AAD3CEJ5</accession>
<dbReference type="PROSITE" id="PS00360">
    <property type="entry name" value="RIBOSOMAL_S9"/>
    <property type="match status" value="1"/>
</dbReference>
<comment type="subcellular location">
    <subcellularLocation>
        <location evidence="1">Plastid</location>
        <location evidence="1">Chloroplast</location>
    </subcellularLocation>
</comment>
<proteinExistence type="inferred from homology"/>
<dbReference type="GO" id="GO:0006412">
    <property type="term" value="P:translation"/>
    <property type="evidence" value="ECO:0007669"/>
    <property type="project" value="InterPro"/>
</dbReference>
<dbReference type="Pfam" id="PF00380">
    <property type="entry name" value="Ribosomal_S9"/>
    <property type="match status" value="1"/>
</dbReference>
<dbReference type="Proteomes" id="UP001054902">
    <property type="component" value="Unassembled WGS sequence"/>
</dbReference>
<evidence type="ECO:0000256" key="2">
    <source>
        <dbReference type="ARBA" id="ARBA00005251"/>
    </source>
</evidence>
<dbReference type="InterPro" id="IPR023035">
    <property type="entry name" value="Ribosomal_uS9_bac/plastid"/>
</dbReference>
<dbReference type="PANTHER" id="PTHR21569:SF1">
    <property type="entry name" value="SMALL RIBOSOMAL SUBUNIT PROTEIN US9M"/>
    <property type="match status" value="1"/>
</dbReference>
<evidence type="ECO:0000256" key="1">
    <source>
        <dbReference type="ARBA" id="ARBA00004229"/>
    </source>
</evidence>
<evidence type="ECO:0000313" key="8">
    <source>
        <dbReference type="Proteomes" id="UP001054902"/>
    </source>
</evidence>
<dbReference type="HAMAP" id="MF_00532_B">
    <property type="entry name" value="Ribosomal_uS9_B"/>
    <property type="match status" value="1"/>
</dbReference>
<name>A0AAD3CEJ5_9STRA</name>
<reference evidence="7 8" key="1">
    <citation type="journal article" date="2021" name="Sci. Rep.">
        <title>The genome of the diatom Chaetoceros tenuissimus carries an ancient integrated fragment of an extant virus.</title>
        <authorList>
            <person name="Hongo Y."/>
            <person name="Kimura K."/>
            <person name="Takaki Y."/>
            <person name="Yoshida Y."/>
            <person name="Baba S."/>
            <person name="Kobayashi G."/>
            <person name="Nagasaki K."/>
            <person name="Hano T."/>
            <person name="Tomaru Y."/>
        </authorList>
    </citation>
    <scope>NUCLEOTIDE SEQUENCE [LARGE SCALE GENOMIC DNA]</scope>
    <source>
        <strain evidence="7 8">NIES-3715</strain>
    </source>
</reference>
<keyword evidence="4 5" id="KW-0687">Ribonucleoprotein</keyword>
<comment type="caution">
    <text evidence="7">The sequence shown here is derived from an EMBL/GenBank/DDBJ whole genome shotgun (WGS) entry which is preliminary data.</text>
</comment>
<protein>
    <recommendedName>
        <fullName evidence="9">30S ribosomal protein S9, chloroplastic</fullName>
    </recommendedName>
</protein>
<evidence type="ECO:0000256" key="5">
    <source>
        <dbReference type="RuleBase" id="RU003815"/>
    </source>
</evidence>
<dbReference type="InterPro" id="IPR020568">
    <property type="entry name" value="Ribosomal_Su5_D2-typ_SF"/>
</dbReference>
<feature type="compositionally biased region" description="Low complexity" evidence="6">
    <location>
        <begin position="18"/>
        <end position="27"/>
    </location>
</feature>
<dbReference type="AlphaFoldDB" id="A0AAD3CEJ5"/>
<evidence type="ECO:0008006" key="9">
    <source>
        <dbReference type="Google" id="ProtNLM"/>
    </source>
</evidence>
<dbReference type="GO" id="GO:0003723">
    <property type="term" value="F:RNA binding"/>
    <property type="evidence" value="ECO:0007669"/>
    <property type="project" value="TreeGrafter"/>
</dbReference>
<keyword evidence="8" id="KW-1185">Reference proteome</keyword>
<evidence type="ECO:0000256" key="4">
    <source>
        <dbReference type="ARBA" id="ARBA00023274"/>
    </source>
</evidence>
<evidence type="ECO:0000256" key="3">
    <source>
        <dbReference type="ARBA" id="ARBA00022980"/>
    </source>
</evidence>
<dbReference type="SUPFAM" id="SSF54211">
    <property type="entry name" value="Ribosomal protein S5 domain 2-like"/>
    <property type="match status" value="1"/>
</dbReference>
<comment type="similarity">
    <text evidence="2 5">Belongs to the universal ribosomal protein uS9 family.</text>
</comment>
<dbReference type="FunFam" id="3.30.230.10:FF:000001">
    <property type="entry name" value="30S ribosomal protein S9"/>
    <property type="match status" value="1"/>
</dbReference>
<dbReference type="InterPro" id="IPR000754">
    <property type="entry name" value="Ribosomal_uS9"/>
</dbReference>
<feature type="region of interest" description="Disordered" evidence="6">
    <location>
        <begin position="1"/>
        <end position="40"/>
    </location>
</feature>
<dbReference type="GO" id="GO:0022627">
    <property type="term" value="C:cytosolic small ribosomal subunit"/>
    <property type="evidence" value="ECO:0007669"/>
    <property type="project" value="TreeGrafter"/>
</dbReference>
<gene>
    <name evidence="7" type="ORF">CTEN210_00647</name>
</gene>
<dbReference type="PANTHER" id="PTHR21569">
    <property type="entry name" value="RIBOSOMAL PROTEIN S9"/>
    <property type="match status" value="1"/>
</dbReference>
<evidence type="ECO:0000313" key="7">
    <source>
        <dbReference type="EMBL" id="GFH44173.1"/>
    </source>
</evidence>
<dbReference type="GO" id="GO:0003735">
    <property type="term" value="F:structural constituent of ribosome"/>
    <property type="evidence" value="ECO:0007669"/>
    <property type="project" value="InterPro"/>
</dbReference>
<organism evidence="7 8">
    <name type="scientific">Chaetoceros tenuissimus</name>
    <dbReference type="NCBI Taxonomy" id="426638"/>
    <lineage>
        <taxon>Eukaryota</taxon>
        <taxon>Sar</taxon>
        <taxon>Stramenopiles</taxon>
        <taxon>Ochrophyta</taxon>
        <taxon>Bacillariophyta</taxon>
        <taxon>Coscinodiscophyceae</taxon>
        <taxon>Chaetocerotophycidae</taxon>
        <taxon>Chaetocerotales</taxon>
        <taxon>Chaetocerotaceae</taxon>
        <taxon>Chaetoceros</taxon>
    </lineage>
</organism>